<feature type="domain" description="Methyltransferase type 11" evidence="1">
    <location>
        <begin position="49"/>
        <end position="138"/>
    </location>
</feature>
<dbReference type="GO" id="GO:0008168">
    <property type="term" value="F:methyltransferase activity"/>
    <property type="evidence" value="ECO:0007669"/>
    <property type="project" value="UniProtKB-KW"/>
</dbReference>
<organism evidence="2 3">
    <name type="scientific">Shinella lacus</name>
    <dbReference type="NCBI Taxonomy" id="2654216"/>
    <lineage>
        <taxon>Bacteria</taxon>
        <taxon>Pseudomonadati</taxon>
        <taxon>Pseudomonadota</taxon>
        <taxon>Alphaproteobacteria</taxon>
        <taxon>Hyphomicrobiales</taxon>
        <taxon>Rhizobiaceae</taxon>
        <taxon>Shinella</taxon>
    </lineage>
</organism>
<dbReference type="InterPro" id="IPR013216">
    <property type="entry name" value="Methyltransf_11"/>
</dbReference>
<dbReference type="GO" id="GO:0032259">
    <property type="term" value="P:methylation"/>
    <property type="evidence" value="ECO:0007669"/>
    <property type="project" value="UniProtKB-KW"/>
</dbReference>
<sequence>METLENQRTFWNTWNADNREDRISEVSRRQAEVVTGWLDEQPGRNLDILEVGCGTGWFCPQLSRYGRVIGTDLSDDVLRRAQARWPGVGFIAGDFATMPFADASFDVIVSLEVLSHVADQEAFVARIAQLLRPGGLLLLATQNRTVLSTHCKIPPPAPGQLRNWVDRWQLDALLRPHFNVENLVSVTPIAHKGVRHILAGRRLNALLGPAVGHAWRTIMERRDWGWTLMARARKPK</sequence>
<dbReference type="RefSeq" id="WP_256116143.1">
    <property type="nucleotide sequence ID" value="NZ_WHSB02000002.1"/>
</dbReference>
<evidence type="ECO:0000313" key="3">
    <source>
        <dbReference type="Proteomes" id="UP000996601"/>
    </source>
</evidence>
<dbReference type="SUPFAM" id="SSF53335">
    <property type="entry name" value="S-adenosyl-L-methionine-dependent methyltransferases"/>
    <property type="match status" value="1"/>
</dbReference>
<proteinExistence type="predicted"/>
<dbReference type="InterPro" id="IPR029063">
    <property type="entry name" value="SAM-dependent_MTases_sf"/>
</dbReference>
<gene>
    <name evidence="2" type="ORF">GB927_007990</name>
</gene>
<dbReference type="InterPro" id="IPR050508">
    <property type="entry name" value="Methyltransf_Superfamily"/>
</dbReference>
<accession>A0ABT1R449</accession>
<name>A0ABT1R449_9HYPH</name>
<dbReference type="EMBL" id="WHSB02000002">
    <property type="protein sequence ID" value="MCQ4629968.1"/>
    <property type="molecule type" value="Genomic_DNA"/>
</dbReference>
<dbReference type="Pfam" id="PF08241">
    <property type="entry name" value="Methyltransf_11"/>
    <property type="match status" value="1"/>
</dbReference>
<reference evidence="2" key="1">
    <citation type="submission" date="2021-07" db="EMBL/GenBank/DDBJ databases">
        <title>Shinella sp. nov., a novel member of the genus Shinella from water.</title>
        <authorList>
            <person name="Deng Y."/>
        </authorList>
    </citation>
    <scope>NUCLEOTIDE SEQUENCE</scope>
    <source>
        <strain evidence="2">CPCC 100929</strain>
    </source>
</reference>
<evidence type="ECO:0000259" key="1">
    <source>
        <dbReference type="Pfam" id="PF08241"/>
    </source>
</evidence>
<dbReference type="Gene3D" id="3.40.50.150">
    <property type="entry name" value="Vaccinia Virus protein VP39"/>
    <property type="match status" value="1"/>
</dbReference>
<dbReference type="PANTHER" id="PTHR42912">
    <property type="entry name" value="METHYLTRANSFERASE"/>
    <property type="match status" value="1"/>
</dbReference>
<keyword evidence="2" id="KW-0808">Transferase</keyword>
<protein>
    <submittedName>
        <fullName evidence="2">Methyltransferase domain-containing protein</fullName>
    </submittedName>
</protein>
<keyword evidence="3" id="KW-1185">Reference proteome</keyword>
<evidence type="ECO:0000313" key="2">
    <source>
        <dbReference type="EMBL" id="MCQ4629968.1"/>
    </source>
</evidence>
<dbReference type="CDD" id="cd02440">
    <property type="entry name" value="AdoMet_MTases"/>
    <property type="match status" value="1"/>
</dbReference>
<comment type="caution">
    <text evidence="2">The sequence shown here is derived from an EMBL/GenBank/DDBJ whole genome shotgun (WGS) entry which is preliminary data.</text>
</comment>
<keyword evidence="2" id="KW-0489">Methyltransferase</keyword>
<dbReference type="PANTHER" id="PTHR42912:SF80">
    <property type="entry name" value="METHYLTRANSFERASE DOMAIN-CONTAINING PROTEIN"/>
    <property type="match status" value="1"/>
</dbReference>
<dbReference type="Proteomes" id="UP000996601">
    <property type="component" value="Unassembled WGS sequence"/>
</dbReference>